<comment type="similarity">
    <text evidence="1">Belongs to the universal stress protein A family.</text>
</comment>
<name>A0ABP8TWI2_9ACTN</name>
<reference evidence="4" key="1">
    <citation type="journal article" date="2019" name="Int. J. Syst. Evol. Microbiol.">
        <title>The Global Catalogue of Microorganisms (GCM) 10K type strain sequencing project: providing services to taxonomists for standard genome sequencing and annotation.</title>
        <authorList>
            <consortium name="The Broad Institute Genomics Platform"/>
            <consortium name="The Broad Institute Genome Sequencing Center for Infectious Disease"/>
            <person name="Wu L."/>
            <person name="Ma J."/>
        </authorList>
    </citation>
    <scope>NUCLEOTIDE SEQUENCE [LARGE SCALE GENOMIC DNA]</scope>
    <source>
        <strain evidence="4">JCM 17938</strain>
    </source>
</reference>
<evidence type="ECO:0000259" key="2">
    <source>
        <dbReference type="Pfam" id="PF00582"/>
    </source>
</evidence>
<dbReference type="InterPro" id="IPR006015">
    <property type="entry name" value="Universal_stress_UspA"/>
</dbReference>
<feature type="domain" description="UspA" evidence="2">
    <location>
        <begin position="20"/>
        <end position="154"/>
    </location>
</feature>
<dbReference type="Pfam" id="PF00582">
    <property type="entry name" value="Usp"/>
    <property type="match status" value="2"/>
</dbReference>
<keyword evidence="4" id="KW-1185">Reference proteome</keyword>
<dbReference type="Proteomes" id="UP001500212">
    <property type="component" value="Unassembled WGS sequence"/>
</dbReference>
<dbReference type="PRINTS" id="PR01438">
    <property type="entry name" value="UNVRSLSTRESS"/>
</dbReference>
<evidence type="ECO:0000313" key="4">
    <source>
        <dbReference type="Proteomes" id="UP001500212"/>
    </source>
</evidence>
<evidence type="ECO:0000256" key="1">
    <source>
        <dbReference type="ARBA" id="ARBA00008791"/>
    </source>
</evidence>
<dbReference type="Gene3D" id="3.40.50.620">
    <property type="entry name" value="HUPs"/>
    <property type="match status" value="2"/>
</dbReference>
<dbReference type="PANTHER" id="PTHR46268">
    <property type="entry name" value="STRESS RESPONSE PROTEIN NHAX"/>
    <property type="match status" value="1"/>
</dbReference>
<dbReference type="EMBL" id="BAABHJ010000031">
    <property type="protein sequence ID" value="GAA4615932.1"/>
    <property type="molecule type" value="Genomic_DNA"/>
</dbReference>
<proteinExistence type="inferred from homology"/>
<comment type="caution">
    <text evidence="3">The sequence shown here is derived from an EMBL/GenBank/DDBJ whole genome shotgun (WGS) entry which is preliminary data.</text>
</comment>
<accession>A0ABP8TWI2</accession>
<protein>
    <submittedName>
        <fullName evidence="3">Universal stress protein</fullName>
    </submittedName>
</protein>
<dbReference type="InterPro" id="IPR014729">
    <property type="entry name" value="Rossmann-like_a/b/a_fold"/>
</dbReference>
<organism evidence="3 4">
    <name type="scientific">Actinoallomurus liliacearum</name>
    <dbReference type="NCBI Taxonomy" id="1080073"/>
    <lineage>
        <taxon>Bacteria</taxon>
        <taxon>Bacillati</taxon>
        <taxon>Actinomycetota</taxon>
        <taxon>Actinomycetes</taxon>
        <taxon>Streptosporangiales</taxon>
        <taxon>Thermomonosporaceae</taxon>
        <taxon>Actinoallomurus</taxon>
    </lineage>
</organism>
<dbReference type="PANTHER" id="PTHR46268:SF6">
    <property type="entry name" value="UNIVERSAL STRESS PROTEIN UP12"/>
    <property type="match status" value="1"/>
</dbReference>
<evidence type="ECO:0000313" key="3">
    <source>
        <dbReference type="EMBL" id="GAA4615932.1"/>
    </source>
</evidence>
<gene>
    <name evidence="3" type="ORF">GCM10023195_70550</name>
</gene>
<dbReference type="InterPro" id="IPR006016">
    <property type="entry name" value="UspA"/>
</dbReference>
<dbReference type="SUPFAM" id="SSF52402">
    <property type="entry name" value="Adenine nucleotide alpha hydrolases-like"/>
    <property type="match status" value="2"/>
</dbReference>
<feature type="domain" description="UspA" evidence="2">
    <location>
        <begin position="164"/>
        <end position="298"/>
    </location>
</feature>
<sequence>MAYAAGGGDPAGPRRSPLPIVVGTDGSPRAGLAVEWAAEEAGRTGRPLHVLHAIERWPCDMPFHPAPGLAESRTESGARILAEAVDLALKARPDIEVTTDLVEETPAEALRQAALGAYEIVIGNRGLGGLMALLLGSTGLKVAGHAPGPVIIVRGEPVETHGEVVVGVDRSGESALALRYAFDAARIRGVWLRAVHVWETSLAEIDGAYPAAIREAAASAANLLVGAVTPWRDRYPEVRVLEQAVAGHPVGELVERSAHADLLVVGVRSNCGGRHGLHLGSVSHGVIHHALCPVAVVRARP</sequence>